<name>A0A0C9XGX3_9AGAR</name>
<dbReference type="Proteomes" id="UP000054477">
    <property type="component" value="Unassembled WGS sequence"/>
</dbReference>
<dbReference type="Gene3D" id="1.10.620.20">
    <property type="entry name" value="Ribonucleotide Reductase, subunit A"/>
    <property type="match status" value="1"/>
</dbReference>
<dbReference type="InterPro" id="IPR009078">
    <property type="entry name" value="Ferritin-like_SF"/>
</dbReference>
<dbReference type="GO" id="GO:0016491">
    <property type="term" value="F:oxidoreductase activity"/>
    <property type="evidence" value="ECO:0007669"/>
    <property type="project" value="InterPro"/>
</dbReference>
<dbReference type="AlphaFoldDB" id="A0A0C9XGX3"/>
<proteinExistence type="predicted"/>
<accession>A0A0C9XGX3</accession>
<organism evidence="1 2">
    <name type="scientific">Laccaria amethystina LaAM-08-1</name>
    <dbReference type="NCBI Taxonomy" id="1095629"/>
    <lineage>
        <taxon>Eukaryota</taxon>
        <taxon>Fungi</taxon>
        <taxon>Dikarya</taxon>
        <taxon>Basidiomycota</taxon>
        <taxon>Agaricomycotina</taxon>
        <taxon>Agaricomycetes</taxon>
        <taxon>Agaricomycetidae</taxon>
        <taxon>Agaricales</taxon>
        <taxon>Agaricineae</taxon>
        <taxon>Hydnangiaceae</taxon>
        <taxon>Laccaria</taxon>
    </lineage>
</organism>
<sequence length="165" mass="18755">MTNEVHTFTKNRTPSRQRADMLRRGGISKGEAARIIGTSHGAFWLHAPVLRMEIRRLRAVNMEQCCVGVKVAETRSTTMIRILANEVQAAEQNYDGEHSLRDLLPSHRRIHQGPTQREYLFDAIDTIPCVKELPLRWISDQESTLTGRLVAFATAEGFFFSGSFR</sequence>
<dbReference type="HOGENOM" id="CLU_1611037_0_0_1"/>
<keyword evidence="2" id="KW-1185">Reference proteome</keyword>
<dbReference type="EMBL" id="KN838617">
    <property type="protein sequence ID" value="KIK00839.1"/>
    <property type="molecule type" value="Genomic_DNA"/>
</dbReference>
<gene>
    <name evidence="1" type="ORF">K443DRAFT_593122</name>
</gene>
<reference evidence="1 2" key="1">
    <citation type="submission" date="2014-04" db="EMBL/GenBank/DDBJ databases">
        <authorList>
            <consortium name="DOE Joint Genome Institute"/>
            <person name="Kuo A."/>
            <person name="Kohler A."/>
            <person name="Nagy L.G."/>
            <person name="Floudas D."/>
            <person name="Copeland A."/>
            <person name="Barry K.W."/>
            <person name="Cichocki N."/>
            <person name="Veneault-Fourrey C."/>
            <person name="LaButti K."/>
            <person name="Lindquist E.A."/>
            <person name="Lipzen A."/>
            <person name="Lundell T."/>
            <person name="Morin E."/>
            <person name="Murat C."/>
            <person name="Sun H."/>
            <person name="Tunlid A."/>
            <person name="Henrissat B."/>
            <person name="Grigoriev I.V."/>
            <person name="Hibbett D.S."/>
            <person name="Martin F."/>
            <person name="Nordberg H.P."/>
            <person name="Cantor M.N."/>
            <person name="Hua S.X."/>
        </authorList>
    </citation>
    <scope>NUCLEOTIDE SEQUENCE [LARGE SCALE GENOMIC DNA]</scope>
    <source>
        <strain evidence="1 2">LaAM-08-1</strain>
    </source>
</reference>
<dbReference type="STRING" id="1095629.A0A0C9XGX3"/>
<protein>
    <submittedName>
        <fullName evidence="1">Uncharacterized protein</fullName>
    </submittedName>
</protein>
<evidence type="ECO:0000313" key="2">
    <source>
        <dbReference type="Proteomes" id="UP000054477"/>
    </source>
</evidence>
<dbReference type="SUPFAM" id="SSF47240">
    <property type="entry name" value="Ferritin-like"/>
    <property type="match status" value="1"/>
</dbReference>
<evidence type="ECO:0000313" key="1">
    <source>
        <dbReference type="EMBL" id="KIK00839.1"/>
    </source>
</evidence>
<reference evidence="2" key="2">
    <citation type="submission" date="2015-01" db="EMBL/GenBank/DDBJ databases">
        <title>Evolutionary Origins and Diversification of the Mycorrhizal Mutualists.</title>
        <authorList>
            <consortium name="DOE Joint Genome Institute"/>
            <consortium name="Mycorrhizal Genomics Consortium"/>
            <person name="Kohler A."/>
            <person name="Kuo A."/>
            <person name="Nagy L.G."/>
            <person name="Floudas D."/>
            <person name="Copeland A."/>
            <person name="Barry K.W."/>
            <person name="Cichocki N."/>
            <person name="Veneault-Fourrey C."/>
            <person name="LaButti K."/>
            <person name="Lindquist E.A."/>
            <person name="Lipzen A."/>
            <person name="Lundell T."/>
            <person name="Morin E."/>
            <person name="Murat C."/>
            <person name="Riley R."/>
            <person name="Ohm R."/>
            <person name="Sun H."/>
            <person name="Tunlid A."/>
            <person name="Henrissat B."/>
            <person name="Grigoriev I.V."/>
            <person name="Hibbett D.S."/>
            <person name="Martin F."/>
        </authorList>
    </citation>
    <scope>NUCLEOTIDE SEQUENCE [LARGE SCALE GENOMIC DNA]</scope>
    <source>
        <strain evidence="2">LaAM-08-1</strain>
    </source>
</reference>
<dbReference type="InterPro" id="IPR012348">
    <property type="entry name" value="RNR-like"/>
</dbReference>